<gene>
    <name evidence="1" type="ORF">G5B91_17850</name>
</gene>
<evidence type="ECO:0008006" key="3">
    <source>
        <dbReference type="Google" id="ProtNLM"/>
    </source>
</evidence>
<protein>
    <recommendedName>
        <fullName evidence="3">Bacteriophage protein</fullName>
    </recommendedName>
</protein>
<dbReference type="RefSeq" id="WP_024767327.1">
    <property type="nucleotide sequence ID" value="NZ_CP049140.1"/>
</dbReference>
<name>A0A6G6IYL0_PSENT</name>
<accession>A0A6G6IYL0</accession>
<dbReference type="AlphaFoldDB" id="A0A6G6IYL0"/>
<evidence type="ECO:0000313" key="1">
    <source>
        <dbReference type="EMBL" id="QIE88033.1"/>
    </source>
</evidence>
<evidence type="ECO:0000313" key="2">
    <source>
        <dbReference type="Proteomes" id="UP000501063"/>
    </source>
</evidence>
<dbReference type="InterPro" id="IPR020288">
    <property type="entry name" value="Sheath_initiator"/>
</dbReference>
<dbReference type="KEGG" id="pnt:G5B91_17850"/>
<proteinExistence type="predicted"/>
<dbReference type="Proteomes" id="UP000501063">
    <property type="component" value="Chromosome"/>
</dbReference>
<dbReference type="Pfam" id="PF10934">
    <property type="entry name" value="Sheath_initiator"/>
    <property type="match status" value="1"/>
</dbReference>
<organism evidence="1 2">
    <name type="scientific">Pseudomonas nitroreducens</name>
    <dbReference type="NCBI Taxonomy" id="46680"/>
    <lineage>
        <taxon>Bacteria</taxon>
        <taxon>Pseudomonadati</taxon>
        <taxon>Pseudomonadota</taxon>
        <taxon>Gammaproteobacteria</taxon>
        <taxon>Pseudomonadales</taxon>
        <taxon>Pseudomonadaceae</taxon>
        <taxon>Pseudomonas</taxon>
    </lineage>
</organism>
<reference evidence="1 2" key="1">
    <citation type="submission" date="2020-02" db="EMBL/GenBank/DDBJ databases">
        <title>Integrative conjugative elements (ICEs) and plasmids drive adaptation of Pseudomonas nitroreducens strain HBP1 to wastewater environment.</title>
        <authorList>
            <person name="Sentchilo V."/>
            <person name="Carraro N."/>
            <person name="Bertelli C."/>
            <person name="van der Meer J.R."/>
        </authorList>
    </citation>
    <scope>NUCLEOTIDE SEQUENCE [LARGE SCALE GENOMIC DNA]</scope>
    <source>
        <strain evidence="1 2">HBP1</strain>
    </source>
</reference>
<dbReference type="EMBL" id="CP049140">
    <property type="protein sequence ID" value="QIE88033.1"/>
    <property type="molecule type" value="Genomic_DNA"/>
</dbReference>
<sequence length="117" mass="13104">MRYRKLDANGDYTFGGSRADFLVNSPEAVGQAVLTRLQLFKGEWFVDTADGTPWQTEVLGEHTRATYDMAIRNRILGTQGVVQIDSYESQFEPNSRKLTITCTITTAYGQTTISETL</sequence>